<reference evidence="2 3" key="1">
    <citation type="journal article" date="2021" name="Commun. Biol.">
        <title>The genome of Shorea leprosula (Dipterocarpaceae) highlights the ecological relevance of drought in aseasonal tropical rainforests.</title>
        <authorList>
            <person name="Ng K.K.S."/>
            <person name="Kobayashi M.J."/>
            <person name="Fawcett J.A."/>
            <person name="Hatakeyama M."/>
            <person name="Paape T."/>
            <person name="Ng C.H."/>
            <person name="Ang C.C."/>
            <person name="Tnah L.H."/>
            <person name="Lee C.T."/>
            <person name="Nishiyama T."/>
            <person name="Sese J."/>
            <person name="O'Brien M.J."/>
            <person name="Copetti D."/>
            <person name="Mohd Noor M.I."/>
            <person name="Ong R.C."/>
            <person name="Putra M."/>
            <person name="Sireger I.Z."/>
            <person name="Indrioko S."/>
            <person name="Kosugi Y."/>
            <person name="Izuno A."/>
            <person name="Isagi Y."/>
            <person name="Lee S.L."/>
            <person name="Shimizu K.K."/>
        </authorList>
    </citation>
    <scope>NUCLEOTIDE SEQUENCE [LARGE SCALE GENOMIC DNA]</scope>
    <source>
        <strain evidence="2">214</strain>
    </source>
</reference>
<gene>
    <name evidence="2" type="ORF">SLEP1_g54162</name>
</gene>
<evidence type="ECO:0000256" key="1">
    <source>
        <dbReference type="SAM" id="MobiDB-lite"/>
    </source>
</evidence>
<proteinExistence type="predicted"/>
<comment type="caution">
    <text evidence="2">The sequence shown here is derived from an EMBL/GenBank/DDBJ whole genome shotgun (WGS) entry which is preliminary data.</text>
</comment>
<dbReference type="AlphaFoldDB" id="A0AAV5ME11"/>
<feature type="region of interest" description="Disordered" evidence="1">
    <location>
        <begin position="1"/>
        <end position="56"/>
    </location>
</feature>
<keyword evidence="3" id="KW-1185">Reference proteome</keyword>
<name>A0AAV5ME11_9ROSI</name>
<protein>
    <submittedName>
        <fullName evidence="2">Uncharacterized protein</fullName>
    </submittedName>
</protein>
<evidence type="ECO:0000313" key="3">
    <source>
        <dbReference type="Proteomes" id="UP001054252"/>
    </source>
</evidence>
<sequence length="56" mass="5842">MASATAEEMDSATSFGSNSNKADVFDSSNRADGSSNSKVDGFNSSRGDGFDSKLRQ</sequence>
<accession>A0AAV5ME11</accession>
<dbReference type="Proteomes" id="UP001054252">
    <property type="component" value="Unassembled WGS sequence"/>
</dbReference>
<dbReference type="EMBL" id="BPVZ01000224">
    <property type="protein sequence ID" value="GKV47244.1"/>
    <property type="molecule type" value="Genomic_DNA"/>
</dbReference>
<evidence type="ECO:0000313" key="2">
    <source>
        <dbReference type="EMBL" id="GKV47244.1"/>
    </source>
</evidence>
<feature type="compositionally biased region" description="Polar residues" evidence="1">
    <location>
        <begin position="11"/>
        <end position="46"/>
    </location>
</feature>
<organism evidence="2 3">
    <name type="scientific">Rubroshorea leprosula</name>
    <dbReference type="NCBI Taxonomy" id="152421"/>
    <lineage>
        <taxon>Eukaryota</taxon>
        <taxon>Viridiplantae</taxon>
        <taxon>Streptophyta</taxon>
        <taxon>Embryophyta</taxon>
        <taxon>Tracheophyta</taxon>
        <taxon>Spermatophyta</taxon>
        <taxon>Magnoliopsida</taxon>
        <taxon>eudicotyledons</taxon>
        <taxon>Gunneridae</taxon>
        <taxon>Pentapetalae</taxon>
        <taxon>rosids</taxon>
        <taxon>malvids</taxon>
        <taxon>Malvales</taxon>
        <taxon>Dipterocarpaceae</taxon>
        <taxon>Rubroshorea</taxon>
    </lineage>
</organism>